<evidence type="ECO:0000313" key="2">
    <source>
        <dbReference type="EMBL" id="KAB8241792.1"/>
    </source>
</evidence>
<accession>A0A5N6GHE7</accession>
<organism evidence="2">
    <name type="scientific">Aspergillus flavus</name>
    <dbReference type="NCBI Taxonomy" id="5059"/>
    <lineage>
        <taxon>Eukaryota</taxon>
        <taxon>Fungi</taxon>
        <taxon>Dikarya</taxon>
        <taxon>Ascomycota</taxon>
        <taxon>Pezizomycotina</taxon>
        <taxon>Eurotiomycetes</taxon>
        <taxon>Eurotiomycetidae</taxon>
        <taxon>Eurotiales</taxon>
        <taxon>Aspergillaceae</taxon>
        <taxon>Aspergillus</taxon>
        <taxon>Aspergillus subgen. Circumdati</taxon>
    </lineage>
</organism>
<feature type="region of interest" description="Disordered" evidence="1">
    <location>
        <begin position="25"/>
        <end position="77"/>
    </location>
</feature>
<reference evidence="2" key="1">
    <citation type="submission" date="2019-04" db="EMBL/GenBank/DDBJ databases">
        <title>Friends and foes A comparative genomics study of 23 Aspergillus species from section Flavi.</title>
        <authorList>
            <consortium name="DOE Joint Genome Institute"/>
            <person name="Kjaerbolling I."/>
            <person name="Vesth T."/>
            <person name="Frisvad J.C."/>
            <person name="Nybo J.L."/>
            <person name="Theobald S."/>
            <person name="Kildgaard S."/>
            <person name="Isbrandt T."/>
            <person name="Kuo A."/>
            <person name="Sato A."/>
            <person name="Lyhne E.K."/>
            <person name="Kogle M.E."/>
            <person name="Wiebenga A."/>
            <person name="Kun R.S."/>
            <person name="Lubbers R.J."/>
            <person name="Makela M.R."/>
            <person name="Barry K."/>
            <person name="Chovatia M."/>
            <person name="Clum A."/>
            <person name="Daum C."/>
            <person name="Haridas S."/>
            <person name="He G."/>
            <person name="LaButti K."/>
            <person name="Lipzen A."/>
            <person name="Mondo S."/>
            <person name="Riley R."/>
            <person name="Salamov A."/>
            <person name="Simmons B.A."/>
            <person name="Magnuson J.K."/>
            <person name="Henrissat B."/>
            <person name="Mortensen U.H."/>
            <person name="Larsen T.O."/>
            <person name="Devries R.P."/>
            <person name="Grigoriev I.V."/>
            <person name="Machida M."/>
            <person name="Baker S.E."/>
            <person name="Andersen M.R."/>
        </authorList>
    </citation>
    <scope>NUCLEOTIDE SEQUENCE [LARGE SCALE GENOMIC DNA]</scope>
    <source>
        <strain evidence="2">CBS 121.62</strain>
    </source>
</reference>
<gene>
    <name evidence="2" type="ORF">BDV35DRAFT_56681</name>
</gene>
<evidence type="ECO:0000256" key="1">
    <source>
        <dbReference type="SAM" id="MobiDB-lite"/>
    </source>
</evidence>
<dbReference type="Proteomes" id="UP000325434">
    <property type="component" value="Unassembled WGS sequence"/>
</dbReference>
<protein>
    <submittedName>
        <fullName evidence="2">Uncharacterized protein</fullName>
    </submittedName>
</protein>
<proteinExistence type="predicted"/>
<sequence length="111" mass="12231">MLPNPGSPLLRLRGEPEVTGKVRRRAIRGDHRGIGQSKPRTRRPSAPWGSSVLGARRPVPPCPQIKKRTTKGPEKQGDRLKSITAVLFVCLLLCTPMIRTPGCTIAFFHSL</sequence>
<dbReference type="EMBL" id="ML734680">
    <property type="protein sequence ID" value="KAB8241792.1"/>
    <property type="molecule type" value="Genomic_DNA"/>
</dbReference>
<name>A0A5N6GHE7_ASPFL</name>
<dbReference type="AlphaFoldDB" id="A0A5N6GHE7"/>